<accession>A0A8H7VNA0</accession>
<dbReference type="EMBL" id="JAEPRB010000125">
    <property type="protein sequence ID" value="KAG2220914.1"/>
    <property type="molecule type" value="Genomic_DNA"/>
</dbReference>
<gene>
    <name evidence="1" type="ORF">INT45_013043</name>
</gene>
<dbReference type="OrthoDB" id="2288096at2759"/>
<dbReference type="Proteomes" id="UP000646827">
    <property type="component" value="Unassembled WGS sequence"/>
</dbReference>
<evidence type="ECO:0000313" key="2">
    <source>
        <dbReference type="Proteomes" id="UP000646827"/>
    </source>
</evidence>
<proteinExistence type="predicted"/>
<keyword evidence="2" id="KW-1185">Reference proteome</keyword>
<dbReference type="AlphaFoldDB" id="A0A8H7VNA0"/>
<comment type="caution">
    <text evidence="1">The sequence shown here is derived from an EMBL/GenBank/DDBJ whole genome shotgun (WGS) entry which is preliminary data.</text>
</comment>
<organism evidence="1 2">
    <name type="scientific">Circinella minor</name>
    <dbReference type="NCBI Taxonomy" id="1195481"/>
    <lineage>
        <taxon>Eukaryota</taxon>
        <taxon>Fungi</taxon>
        <taxon>Fungi incertae sedis</taxon>
        <taxon>Mucoromycota</taxon>
        <taxon>Mucoromycotina</taxon>
        <taxon>Mucoromycetes</taxon>
        <taxon>Mucorales</taxon>
        <taxon>Lichtheimiaceae</taxon>
        <taxon>Circinella</taxon>
    </lineage>
</organism>
<name>A0A8H7VNA0_9FUNG</name>
<reference evidence="1 2" key="1">
    <citation type="submission" date="2020-12" db="EMBL/GenBank/DDBJ databases">
        <title>Metabolic potential, ecology and presence of endohyphal bacteria is reflected in genomic diversity of Mucoromycotina.</title>
        <authorList>
            <person name="Muszewska A."/>
            <person name="Okrasinska A."/>
            <person name="Steczkiewicz K."/>
            <person name="Drgas O."/>
            <person name="Orlowska M."/>
            <person name="Perlinska-Lenart U."/>
            <person name="Aleksandrzak-Piekarczyk T."/>
            <person name="Szatraj K."/>
            <person name="Zielenkiewicz U."/>
            <person name="Pilsyk S."/>
            <person name="Malc E."/>
            <person name="Mieczkowski P."/>
            <person name="Kruszewska J.S."/>
            <person name="Biernat P."/>
            <person name="Pawlowska J."/>
        </authorList>
    </citation>
    <scope>NUCLEOTIDE SEQUENCE [LARGE SCALE GENOMIC DNA]</scope>
    <source>
        <strain evidence="1 2">CBS 142.35</strain>
    </source>
</reference>
<protein>
    <submittedName>
        <fullName evidence="1">Uncharacterized protein</fullName>
    </submittedName>
</protein>
<evidence type="ECO:0000313" key="1">
    <source>
        <dbReference type="EMBL" id="KAG2220914.1"/>
    </source>
</evidence>
<sequence>MHSGCGETHTHVRETMHTQVTINVRLQPYKKTPARPSPTTNLRLVPTDENIPATIIEINNSVQQATADTNKAIGSTRVPHDDGNTNETKLAINDDVIILHEDISPVCNPNNPWMFKNTNCRMAHINPSSQIIQIY</sequence>